<proteinExistence type="predicted"/>
<dbReference type="InterPro" id="IPR050595">
    <property type="entry name" value="Bact_response_regulator"/>
</dbReference>
<dbReference type="Pfam" id="PF00072">
    <property type="entry name" value="Response_reg"/>
    <property type="match status" value="1"/>
</dbReference>
<organism evidence="4">
    <name type="scientific">marine sediment metagenome</name>
    <dbReference type="NCBI Taxonomy" id="412755"/>
    <lineage>
        <taxon>unclassified sequences</taxon>
        <taxon>metagenomes</taxon>
        <taxon>ecological metagenomes</taxon>
    </lineage>
</organism>
<name>A0A0F8YBB2_9ZZZZ</name>
<protein>
    <recommendedName>
        <fullName evidence="3">Response regulatory domain-containing protein</fullName>
    </recommendedName>
</protein>
<gene>
    <name evidence="4" type="ORF">LCGC14_2841100</name>
</gene>
<sequence>MAKIMIIDDDVEFAENISVILKKNGHSIDIHDHAEGMIEELVQNTPDLLILDVMFPENPAGGFDLARKIRNNEGIKALPIILLTGVNQEFPMDFSANDIDPEWMPVQNFVEKPVDIEKLLGEIQELLEGSKK</sequence>
<dbReference type="PANTHER" id="PTHR44591">
    <property type="entry name" value="STRESS RESPONSE REGULATOR PROTEIN 1"/>
    <property type="match status" value="1"/>
</dbReference>
<dbReference type="SMART" id="SM00448">
    <property type="entry name" value="REC"/>
    <property type="match status" value="1"/>
</dbReference>
<dbReference type="PROSITE" id="PS50110">
    <property type="entry name" value="RESPONSE_REGULATORY"/>
    <property type="match status" value="1"/>
</dbReference>
<keyword evidence="1" id="KW-0597">Phosphoprotein</keyword>
<dbReference type="AlphaFoldDB" id="A0A0F8YBB2"/>
<dbReference type="GO" id="GO:0000160">
    <property type="term" value="P:phosphorelay signal transduction system"/>
    <property type="evidence" value="ECO:0007669"/>
    <property type="project" value="UniProtKB-KW"/>
</dbReference>
<dbReference type="InterPro" id="IPR001789">
    <property type="entry name" value="Sig_transdc_resp-reg_receiver"/>
</dbReference>
<comment type="caution">
    <text evidence="4">The sequence shown here is derived from an EMBL/GenBank/DDBJ whole genome shotgun (WGS) entry which is preliminary data.</text>
</comment>
<evidence type="ECO:0000256" key="2">
    <source>
        <dbReference type="ARBA" id="ARBA00023012"/>
    </source>
</evidence>
<dbReference type="Gene3D" id="3.40.50.2300">
    <property type="match status" value="1"/>
</dbReference>
<reference evidence="4" key="1">
    <citation type="journal article" date="2015" name="Nature">
        <title>Complex archaea that bridge the gap between prokaryotes and eukaryotes.</title>
        <authorList>
            <person name="Spang A."/>
            <person name="Saw J.H."/>
            <person name="Jorgensen S.L."/>
            <person name="Zaremba-Niedzwiedzka K."/>
            <person name="Martijn J."/>
            <person name="Lind A.E."/>
            <person name="van Eijk R."/>
            <person name="Schleper C."/>
            <person name="Guy L."/>
            <person name="Ettema T.J."/>
        </authorList>
    </citation>
    <scope>NUCLEOTIDE SEQUENCE</scope>
</reference>
<evidence type="ECO:0000256" key="1">
    <source>
        <dbReference type="ARBA" id="ARBA00022553"/>
    </source>
</evidence>
<dbReference type="InterPro" id="IPR011006">
    <property type="entry name" value="CheY-like_superfamily"/>
</dbReference>
<feature type="domain" description="Response regulatory" evidence="3">
    <location>
        <begin position="3"/>
        <end position="127"/>
    </location>
</feature>
<dbReference type="SUPFAM" id="SSF52172">
    <property type="entry name" value="CheY-like"/>
    <property type="match status" value="1"/>
</dbReference>
<evidence type="ECO:0000313" key="4">
    <source>
        <dbReference type="EMBL" id="KKK78683.1"/>
    </source>
</evidence>
<keyword evidence="2" id="KW-0902">Two-component regulatory system</keyword>
<dbReference type="PANTHER" id="PTHR44591:SF14">
    <property type="entry name" value="PROTEIN PILG"/>
    <property type="match status" value="1"/>
</dbReference>
<dbReference type="EMBL" id="LAZR01054380">
    <property type="protein sequence ID" value="KKK78683.1"/>
    <property type="molecule type" value="Genomic_DNA"/>
</dbReference>
<accession>A0A0F8YBB2</accession>
<evidence type="ECO:0000259" key="3">
    <source>
        <dbReference type="PROSITE" id="PS50110"/>
    </source>
</evidence>